<dbReference type="PROSITE" id="PS51918">
    <property type="entry name" value="RADICAL_SAM"/>
    <property type="match status" value="1"/>
</dbReference>
<dbReference type="RefSeq" id="WP_034422429.1">
    <property type="nucleotide sequence ID" value="NZ_CP045798.1"/>
</dbReference>
<sequence>MERALYVHIPFCEVKCRYCDFTSYPGRGEGEKETYLQALCKEAKYYGSLFPEEKFKSLYIGGGTPTCLSGRQLSLLFSFLHASFTFGDNMECTVEGNPGTINKEKILALLESGCNRLSLGVQSFLEDDLKRLGRIHTPQEVYNTYSLAREAGFANINLDLMYGLPGQSLAGWQENLRKVTALRPEHISLYQLHVEEGTPFYTMLRRGEIQEFDNELALAMYEEAIHFLTGAGYHHYEISNFALPGKESAHNQVYWRNEEYMGLGAGASGYLQGIRYRNHSALQEYVGAVHSGKKLRAEEEVITEEMKRSETMFLGLRLLKGVEKERFLARHHITMEECFGNTLDKLVKRGYLVNTATHVALTRQGLYLANEVFQEFLP</sequence>
<comment type="similarity">
    <text evidence="1">Belongs to the anaerobic coproporphyrinogen-III oxidase family. HemW subfamily.</text>
</comment>
<gene>
    <name evidence="5" type="primary">hemW</name>
    <name evidence="5" type="ORF">BR63_07460</name>
</gene>
<dbReference type="InterPro" id="IPR010723">
    <property type="entry name" value="HemN_C"/>
</dbReference>
<dbReference type="InterPro" id="IPR007197">
    <property type="entry name" value="rSAM"/>
</dbReference>
<accession>A0A7G6E260</accession>
<dbReference type="SUPFAM" id="SSF102114">
    <property type="entry name" value="Radical SAM enzymes"/>
    <property type="match status" value="1"/>
</dbReference>
<dbReference type="PANTHER" id="PTHR13932:SF5">
    <property type="entry name" value="RADICAL S-ADENOSYL METHIONINE DOMAIN-CONTAINING PROTEIN 1, MITOCHONDRIAL"/>
    <property type="match status" value="1"/>
</dbReference>
<dbReference type="GO" id="GO:0005737">
    <property type="term" value="C:cytoplasm"/>
    <property type="evidence" value="ECO:0007669"/>
    <property type="project" value="UniProtKB-SubCell"/>
</dbReference>
<dbReference type="GO" id="GO:0006779">
    <property type="term" value="P:porphyrin-containing compound biosynthetic process"/>
    <property type="evidence" value="ECO:0007669"/>
    <property type="project" value="InterPro"/>
</dbReference>
<keyword evidence="3" id="KW-0408">Iron</keyword>
<name>A0A7G6E260_THEFR</name>
<dbReference type="InterPro" id="IPR006638">
    <property type="entry name" value="Elp3/MiaA/NifB-like_rSAM"/>
</dbReference>
<evidence type="ECO:0000313" key="5">
    <source>
        <dbReference type="EMBL" id="QNB46164.1"/>
    </source>
</evidence>
<evidence type="ECO:0000313" key="6">
    <source>
        <dbReference type="Proteomes" id="UP000515847"/>
    </source>
</evidence>
<dbReference type="Pfam" id="PF04055">
    <property type="entry name" value="Radical_SAM"/>
    <property type="match status" value="1"/>
</dbReference>
<feature type="domain" description="Radical SAM core" evidence="4">
    <location>
        <begin position="1"/>
        <end position="231"/>
    </location>
</feature>
<dbReference type="GO" id="GO:0051539">
    <property type="term" value="F:4 iron, 4 sulfur cluster binding"/>
    <property type="evidence" value="ECO:0007669"/>
    <property type="project" value="UniProtKB-UniRule"/>
</dbReference>
<comment type="function">
    <text evidence="3">Probably acts as a heme chaperone, transferring heme to an unknown acceptor. Binds one molecule of heme per monomer, possibly covalently. Binds 1 [4Fe-4S] cluster. The cluster is coordinated with 3 cysteines and an exchangeable S-adenosyl-L-methionine.</text>
</comment>
<dbReference type="SMART" id="SM00729">
    <property type="entry name" value="Elp3"/>
    <property type="match status" value="1"/>
</dbReference>
<proteinExistence type="inferred from homology"/>
<dbReference type="SFLD" id="SFLDF00288">
    <property type="entry name" value="HemN-like__clustered_with_nucl"/>
    <property type="match status" value="1"/>
</dbReference>
<dbReference type="NCBIfam" id="TIGR00539">
    <property type="entry name" value="hemN_rel"/>
    <property type="match status" value="1"/>
</dbReference>
<dbReference type="CDD" id="cd01335">
    <property type="entry name" value="Radical_SAM"/>
    <property type="match status" value="1"/>
</dbReference>
<dbReference type="SFLD" id="SFLDG01065">
    <property type="entry name" value="anaerobic_coproporphyrinogen-I"/>
    <property type="match status" value="1"/>
</dbReference>
<dbReference type="GO" id="GO:0004109">
    <property type="term" value="F:coproporphyrinogen oxidase activity"/>
    <property type="evidence" value="ECO:0007669"/>
    <property type="project" value="InterPro"/>
</dbReference>
<dbReference type="KEGG" id="tfr:BR63_07460"/>
<evidence type="ECO:0000259" key="4">
    <source>
        <dbReference type="PROSITE" id="PS51918"/>
    </source>
</evidence>
<keyword evidence="3" id="KW-0411">Iron-sulfur</keyword>
<dbReference type="SFLD" id="SFLDG01082">
    <property type="entry name" value="B12-binding_domain_containing"/>
    <property type="match status" value="1"/>
</dbReference>
<organism evidence="5 6">
    <name type="scientific">Thermanaerosceptrum fracticalcis</name>
    <dbReference type="NCBI Taxonomy" id="1712410"/>
    <lineage>
        <taxon>Bacteria</taxon>
        <taxon>Bacillati</taxon>
        <taxon>Bacillota</taxon>
        <taxon>Clostridia</taxon>
        <taxon>Eubacteriales</taxon>
        <taxon>Peptococcaceae</taxon>
        <taxon>Thermanaerosceptrum</taxon>
    </lineage>
</organism>
<keyword evidence="3" id="KW-0479">Metal-binding</keyword>
<dbReference type="OrthoDB" id="9808022at2"/>
<dbReference type="Gene3D" id="3.30.750.200">
    <property type="match status" value="1"/>
</dbReference>
<dbReference type="InterPro" id="IPR004559">
    <property type="entry name" value="HemW-like"/>
</dbReference>
<keyword evidence="3" id="KW-0349">Heme</keyword>
<dbReference type="InterPro" id="IPR034505">
    <property type="entry name" value="Coproporphyrinogen-III_oxidase"/>
</dbReference>
<keyword evidence="3" id="KW-0949">S-adenosyl-L-methionine</keyword>
<dbReference type="AlphaFoldDB" id="A0A7G6E260"/>
<dbReference type="SFLD" id="SFLDF00562">
    <property type="entry name" value="HemN-like__clustered_with_heat"/>
    <property type="match status" value="1"/>
</dbReference>
<dbReference type="SFLD" id="SFLDS00029">
    <property type="entry name" value="Radical_SAM"/>
    <property type="match status" value="1"/>
</dbReference>
<evidence type="ECO:0000256" key="2">
    <source>
        <dbReference type="ARBA" id="ARBA00017228"/>
    </source>
</evidence>
<dbReference type="Pfam" id="PF06969">
    <property type="entry name" value="HemN_C"/>
    <property type="match status" value="1"/>
</dbReference>
<dbReference type="InterPro" id="IPR058240">
    <property type="entry name" value="rSAM_sf"/>
</dbReference>
<keyword evidence="3" id="KW-0143">Chaperone</keyword>
<dbReference type="Proteomes" id="UP000515847">
    <property type="component" value="Chromosome"/>
</dbReference>
<comment type="subcellular location">
    <subcellularLocation>
        <location evidence="3">Cytoplasm</location>
    </subcellularLocation>
</comment>
<dbReference type="EMBL" id="CP045798">
    <property type="protein sequence ID" value="QNB46164.1"/>
    <property type="molecule type" value="Genomic_DNA"/>
</dbReference>
<protein>
    <recommendedName>
        <fullName evidence="2 3">Heme chaperone HemW</fullName>
    </recommendedName>
</protein>
<keyword evidence="3" id="KW-0004">4Fe-4S</keyword>
<evidence type="ECO:0000256" key="3">
    <source>
        <dbReference type="RuleBase" id="RU364116"/>
    </source>
</evidence>
<keyword evidence="6" id="KW-1185">Reference proteome</keyword>
<reference evidence="5 6" key="1">
    <citation type="journal article" date="2019" name="Front. Microbiol.">
        <title>Thermoanaerosceptrum fracticalcis gen. nov. sp. nov., a Novel Fumarate-Fermenting Microorganism From a Deep Fractured Carbonate Aquifer of the US Great Basin.</title>
        <authorList>
            <person name="Hamilton-Brehm S.D."/>
            <person name="Stewart L.E."/>
            <person name="Zavarin M."/>
            <person name="Caldwell M."/>
            <person name="Lawson P.A."/>
            <person name="Onstott T.C."/>
            <person name="Grzymski J."/>
            <person name="Neveux I."/>
            <person name="Lollar B.S."/>
            <person name="Russell C.E."/>
            <person name="Moser D.P."/>
        </authorList>
    </citation>
    <scope>NUCLEOTIDE SEQUENCE [LARGE SCALE GENOMIC DNA]</scope>
    <source>
        <strain evidence="5 6">DRI-13</strain>
    </source>
</reference>
<evidence type="ECO:0000256" key="1">
    <source>
        <dbReference type="ARBA" id="ARBA00006100"/>
    </source>
</evidence>
<keyword evidence="3" id="KW-0963">Cytoplasm</keyword>
<dbReference type="PANTHER" id="PTHR13932">
    <property type="entry name" value="COPROPORPHYRINIGEN III OXIDASE"/>
    <property type="match status" value="1"/>
</dbReference>
<dbReference type="GO" id="GO:0046872">
    <property type="term" value="F:metal ion binding"/>
    <property type="evidence" value="ECO:0007669"/>
    <property type="project" value="UniProtKB-UniRule"/>
</dbReference>